<keyword evidence="3" id="KW-1185">Reference proteome</keyword>
<evidence type="ECO:0000256" key="1">
    <source>
        <dbReference type="ARBA" id="ARBA00022679"/>
    </source>
</evidence>
<evidence type="ECO:0000313" key="2">
    <source>
        <dbReference type="EMBL" id="MBR7554808.1"/>
    </source>
</evidence>
<proteinExistence type="predicted"/>
<dbReference type="InterPro" id="IPR023606">
    <property type="entry name" value="CoA-Trfase_III_dom_1_sf"/>
</dbReference>
<accession>A0A941CYJ7</accession>
<protein>
    <submittedName>
        <fullName evidence="2">CoA transferase</fullName>
    </submittedName>
</protein>
<comment type="caution">
    <text evidence="2">The sequence shown here is derived from an EMBL/GenBank/DDBJ whole genome shotgun (WGS) entry which is preliminary data.</text>
</comment>
<evidence type="ECO:0000313" key="3">
    <source>
        <dbReference type="Proteomes" id="UP000675431"/>
    </source>
</evidence>
<name>A0A941CYJ7_9BACI</name>
<dbReference type="Pfam" id="PF02515">
    <property type="entry name" value="CoA_transf_3"/>
    <property type="match status" value="1"/>
</dbReference>
<dbReference type="InterPro" id="IPR044855">
    <property type="entry name" value="CoA-Trfase_III_dom3_sf"/>
</dbReference>
<dbReference type="Proteomes" id="UP000675431">
    <property type="component" value="Unassembled WGS sequence"/>
</dbReference>
<reference evidence="2 3" key="1">
    <citation type="submission" date="2021-04" db="EMBL/GenBank/DDBJ databases">
        <title>Allobacillus sp. nov. SKP8-2 isolated from shrimp paste.</title>
        <authorList>
            <person name="Tanasupawat S."/>
            <person name="Yiamsombat S."/>
            <person name="Kanchanasin P."/>
            <person name="Kuncharoen N."/>
        </authorList>
    </citation>
    <scope>NUCLEOTIDE SEQUENCE [LARGE SCALE GENOMIC DNA]</scope>
    <source>
        <strain evidence="2 3">SKP8-2</strain>
    </source>
</reference>
<dbReference type="PANTHER" id="PTHR48207:SF3">
    <property type="entry name" value="SUCCINATE--HYDROXYMETHYLGLUTARATE COA-TRANSFERASE"/>
    <property type="match status" value="1"/>
</dbReference>
<dbReference type="AlphaFoldDB" id="A0A941CYJ7"/>
<dbReference type="Gene3D" id="3.40.50.10540">
    <property type="entry name" value="Crotonobetainyl-coa:carnitine coa-transferase, domain 1"/>
    <property type="match status" value="1"/>
</dbReference>
<dbReference type="InterPro" id="IPR003673">
    <property type="entry name" value="CoA-Trfase_fam_III"/>
</dbReference>
<keyword evidence="1 2" id="KW-0808">Transferase</keyword>
<dbReference type="PANTHER" id="PTHR48207">
    <property type="entry name" value="SUCCINATE--HYDROXYMETHYLGLUTARATE COA-TRANSFERASE"/>
    <property type="match status" value="1"/>
</dbReference>
<dbReference type="InterPro" id="IPR050483">
    <property type="entry name" value="CoA-transferase_III_domain"/>
</dbReference>
<sequence length="392" mass="43759">MLPLEGIKVISLEQAVAAPFASRQLADLGARVIKVERPETGDFARNYDQTVNGMSSHFVWINRSKESLTLNMKADSGKSIFKDLLKDADVVLQNLAPGAMNRLGFSNEELHNINDKLIICNISGYGSNGSYVNKKAYDLLIQCEAGFLSITGTEETPSKAGISVADIAAGMYAYSGILSSIIKRARTGKGEVLDISMLEALGEWMGFPMYYSLYGDKEPKRTGSHHATIYPYGPFQTAGEDTIFFAIQNEREWVNFCENILHNPDLAVDSRYCNNSKRVENKESLQREIEDVLSTKSLHEVMNELEENKIANAQLKNIKQFANHTQLRERKRWIDVETPVGRIKSLLPPAANSKEDIKVSPIPEIGEHTNQILTELGMDQDTIKQLKDSQVI</sequence>
<dbReference type="GO" id="GO:0008410">
    <property type="term" value="F:CoA-transferase activity"/>
    <property type="evidence" value="ECO:0007669"/>
    <property type="project" value="TreeGrafter"/>
</dbReference>
<organism evidence="2 3">
    <name type="scientific">Allobacillus saliphilus</name>
    <dbReference type="NCBI Taxonomy" id="2912308"/>
    <lineage>
        <taxon>Bacteria</taxon>
        <taxon>Bacillati</taxon>
        <taxon>Bacillota</taxon>
        <taxon>Bacilli</taxon>
        <taxon>Bacillales</taxon>
        <taxon>Bacillaceae</taxon>
        <taxon>Allobacillus</taxon>
    </lineage>
</organism>
<dbReference type="RefSeq" id="WP_212371303.1">
    <property type="nucleotide sequence ID" value="NZ_JAGSIE010000040.1"/>
</dbReference>
<dbReference type="SUPFAM" id="SSF89796">
    <property type="entry name" value="CoA-transferase family III (CaiB/BaiF)"/>
    <property type="match status" value="1"/>
</dbReference>
<dbReference type="EMBL" id="JAGSIE010000040">
    <property type="protein sequence ID" value="MBR7554808.1"/>
    <property type="molecule type" value="Genomic_DNA"/>
</dbReference>
<gene>
    <name evidence="2" type="ORF">KC820_11800</name>
</gene>
<dbReference type="Gene3D" id="3.30.1540.10">
    <property type="entry name" value="formyl-coa transferase, domain 3"/>
    <property type="match status" value="1"/>
</dbReference>